<evidence type="ECO:0000313" key="1">
    <source>
        <dbReference type="EMBL" id="KAI3361022.1"/>
    </source>
</evidence>
<evidence type="ECO:0000313" key="2">
    <source>
        <dbReference type="Proteomes" id="UP000831701"/>
    </source>
</evidence>
<gene>
    <name evidence="1" type="ORF">L3Q82_013218</name>
</gene>
<dbReference type="EMBL" id="CM041546">
    <property type="protein sequence ID" value="KAI3361022.1"/>
    <property type="molecule type" value="Genomic_DNA"/>
</dbReference>
<accession>A0ACB8VZJ5</accession>
<dbReference type="Proteomes" id="UP000831701">
    <property type="component" value="Chromosome 16"/>
</dbReference>
<keyword evidence="2" id="KW-1185">Reference proteome</keyword>
<proteinExistence type="predicted"/>
<reference evidence="1" key="1">
    <citation type="submission" date="2022-04" db="EMBL/GenBank/DDBJ databases">
        <title>Jade perch genome.</title>
        <authorList>
            <person name="Chao B."/>
        </authorList>
    </citation>
    <scope>NUCLEOTIDE SEQUENCE</scope>
    <source>
        <strain evidence="1">CB-2022</strain>
    </source>
</reference>
<sequence>MKSKKKKRQDDFQKVKLKVGKTKPKADNATNTNFRSRGIHLSEQLKRDTSGPTTHRQLGINDLLSQLHHYNANVKHGALLGLRELLSLNPSLLEQHLSRLLSEVAAVVTDKDGNVRVAATRVLRFIAQSVPAERVAPFFPLLSAHLTCAMTHIEAGIQEDAMKVLDVLLEHYPALLAARPAVLLTNFLEMISHRQSSGGAKKAQDAKGRTWALSVNPSRAVTSQQWRLSVLLRLGRFLQAVVEERPVEEGDIFGPTEGVFGSSGEGRLTPLYLNWEELTYSKIGVKVYEHSGAKPTPRSTFRLRPEVDPGPGLGEGLDSAESVQSFAGTLVPLLLEVWVEASTSDCSWSNSEGAHLLTPDAMSVMFQVLSILQLLRKLAPQQEHQEALDAWFHKEYLGDFKQHFMKNFPYGARDTPKHKKKVDLKRSKQTAAVPGLTVEPLALNITLCQVMVSLSQRQGLGRETDGDWLTPLRTFVRDTLGSGVKLSYRQLHMLLGTVWKMVLTQRSKTVTEDLLAAVYVYYKQRHLTLQTRSLLLSFYSKLYLQEQGHTHIARSKVLCCWLASLPVQLSHLGHRNPALSARLIQSIQAAASRGNKDLLSSLQAHACRLYDPQEGVVVLLPAESQQRMVQLLYFLPKMSQSLLANLSCCCTAGRISAGLAASLIRIIHFRSSLSSWSVGSQEAALQDVDYISFLFSTLTGFSSDKLASLQEAGDESALPPSPLSPLSIYPTPLEQFTHHWDVVEEVCHCLETLGSKSQCFDILQNGICKYLTKLGVVPDSMAAGLLRAVSRLLDLSVLPNEPVLRFLSQCCLSLLALLITLQQELPAETNHKREAIWGACVSALSTVPRLLRMVLQLLRVGDLNEEELPQLGRILSMLLQHTPLHNQLLANAALMQEIIQQLTAVHLICVCVCVSEVFPGCDKGAVADRLAILLQCHRGSQLFRSPWKPGPSRYVLTDTPTRAPTGVSINQNTQSSETMSTYNKTFRQVFLRYRICEKGTNGQATQKHNAIAIRPKKAQ</sequence>
<organism evidence="1 2">
    <name type="scientific">Scortum barcoo</name>
    <name type="common">barcoo grunter</name>
    <dbReference type="NCBI Taxonomy" id="214431"/>
    <lineage>
        <taxon>Eukaryota</taxon>
        <taxon>Metazoa</taxon>
        <taxon>Chordata</taxon>
        <taxon>Craniata</taxon>
        <taxon>Vertebrata</taxon>
        <taxon>Euteleostomi</taxon>
        <taxon>Actinopterygii</taxon>
        <taxon>Neopterygii</taxon>
        <taxon>Teleostei</taxon>
        <taxon>Neoteleostei</taxon>
        <taxon>Acanthomorphata</taxon>
        <taxon>Eupercaria</taxon>
        <taxon>Centrarchiformes</taxon>
        <taxon>Terapontoidei</taxon>
        <taxon>Terapontidae</taxon>
        <taxon>Scortum</taxon>
    </lineage>
</organism>
<name>A0ACB8VZJ5_9TELE</name>
<comment type="caution">
    <text evidence="1">The sequence shown here is derived from an EMBL/GenBank/DDBJ whole genome shotgun (WGS) entry which is preliminary data.</text>
</comment>
<protein>
    <submittedName>
        <fullName evidence="1">Uncharacterized protein</fullName>
    </submittedName>
</protein>